<gene>
    <name evidence="2" type="ordered locus">Marky_0417</name>
</gene>
<dbReference type="InterPro" id="IPR016166">
    <property type="entry name" value="FAD-bd_PCMH"/>
</dbReference>
<proteinExistence type="predicted"/>
<dbReference type="GO" id="GO:0071949">
    <property type="term" value="F:FAD binding"/>
    <property type="evidence" value="ECO:0007669"/>
    <property type="project" value="InterPro"/>
</dbReference>
<dbReference type="InterPro" id="IPR040948">
    <property type="entry name" value="DUF5639"/>
</dbReference>
<dbReference type="RefSeq" id="WP_013703224.1">
    <property type="nucleotide sequence ID" value="NC_015387.1"/>
</dbReference>
<dbReference type="Pfam" id="PF18690">
    <property type="entry name" value="DUF5639"/>
    <property type="match status" value="1"/>
</dbReference>
<feature type="domain" description="FAD-binding PCMH-type" evidence="1">
    <location>
        <begin position="1"/>
        <end position="116"/>
    </location>
</feature>
<keyword evidence="3" id="KW-1185">Reference proteome</keyword>
<organism evidence="2 3">
    <name type="scientific">Marinithermus hydrothermalis (strain DSM 14884 / JCM 11576 / T1)</name>
    <dbReference type="NCBI Taxonomy" id="869210"/>
    <lineage>
        <taxon>Bacteria</taxon>
        <taxon>Thermotogati</taxon>
        <taxon>Deinococcota</taxon>
        <taxon>Deinococci</taxon>
        <taxon>Thermales</taxon>
        <taxon>Thermaceae</taxon>
        <taxon>Marinithermus</taxon>
    </lineage>
</organism>
<dbReference type="OrthoDB" id="31527at2"/>
<dbReference type="PROSITE" id="PS51387">
    <property type="entry name" value="FAD_PCMH"/>
    <property type="match status" value="1"/>
</dbReference>
<dbReference type="SUPFAM" id="SSF56176">
    <property type="entry name" value="FAD-binding/transporter-associated domain-like"/>
    <property type="match status" value="1"/>
</dbReference>
<dbReference type="InterPro" id="IPR016169">
    <property type="entry name" value="FAD-bd_PCMH_sub2"/>
</dbReference>
<evidence type="ECO:0000313" key="3">
    <source>
        <dbReference type="Proteomes" id="UP000007030"/>
    </source>
</evidence>
<name>F2NKY0_MARHT</name>
<sequence>MPVLELNAADQYVVVTGDTPLLEVYAALPEGLVPPFPPVELPGGVGGLVLRGGFAQTFFFPAEVLGLVLCTPDGREVRAGGRVVKNVQGYDLVRPVVGSFGLLGEVREVVLRLRPARARGLARREGRLEDLSEPLPRFVWQDAAWVYVFHYGHPREVERFAEAFGGEALAEGLDYTPRFPNGMGVGEGPLRDRRFAWTDGGERPPVPEVFWRLARALGLA</sequence>
<dbReference type="AlphaFoldDB" id="F2NKY0"/>
<dbReference type="Proteomes" id="UP000007030">
    <property type="component" value="Chromosome"/>
</dbReference>
<dbReference type="EMBL" id="CP002630">
    <property type="protein sequence ID" value="AEB11169.1"/>
    <property type="molecule type" value="Genomic_DNA"/>
</dbReference>
<evidence type="ECO:0000313" key="2">
    <source>
        <dbReference type="EMBL" id="AEB11169.1"/>
    </source>
</evidence>
<protein>
    <submittedName>
        <fullName evidence="2">FAD linked oxidase domain protein</fullName>
    </submittedName>
</protein>
<dbReference type="STRING" id="869210.Marky_0417"/>
<reference evidence="2 3" key="1">
    <citation type="journal article" date="2012" name="Stand. Genomic Sci.">
        <title>Complete genome sequence of the aerobic, heterotroph Marinithermus hydrothermalis type strain (T1(T)) from a deep-sea hydrothermal vent chimney.</title>
        <authorList>
            <person name="Copeland A."/>
            <person name="Gu W."/>
            <person name="Yasawong M."/>
            <person name="Lapidus A."/>
            <person name="Lucas S."/>
            <person name="Deshpande S."/>
            <person name="Pagani I."/>
            <person name="Tapia R."/>
            <person name="Cheng J.F."/>
            <person name="Goodwin L.A."/>
            <person name="Pitluck S."/>
            <person name="Liolios K."/>
            <person name="Ivanova N."/>
            <person name="Mavromatis K."/>
            <person name="Mikhailova N."/>
            <person name="Pati A."/>
            <person name="Chen A."/>
            <person name="Palaniappan K."/>
            <person name="Land M."/>
            <person name="Pan C."/>
            <person name="Brambilla E.M."/>
            <person name="Rohde M."/>
            <person name="Tindall B.J."/>
            <person name="Sikorski J."/>
            <person name="Goker M."/>
            <person name="Detter J.C."/>
            <person name="Bristow J."/>
            <person name="Eisen J.A."/>
            <person name="Markowitz V."/>
            <person name="Hugenholtz P."/>
            <person name="Kyrpides N.C."/>
            <person name="Klenk H.P."/>
            <person name="Woyke T."/>
        </authorList>
    </citation>
    <scope>NUCLEOTIDE SEQUENCE [LARGE SCALE GENOMIC DNA]</scope>
    <source>
        <strain evidence="3">DSM 14884 / JCM 11576 / T1</strain>
    </source>
</reference>
<dbReference type="InterPro" id="IPR036318">
    <property type="entry name" value="FAD-bd_PCMH-like_sf"/>
</dbReference>
<accession>F2NKY0</accession>
<evidence type="ECO:0000259" key="1">
    <source>
        <dbReference type="PROSITE" id="PS51387"/>
    </source>
</evidence>
<dbReference type="eggNOG" id="COG0277">
    <property type="taxonomic scope" value="Bacteria"/>
</dbReference>
<dbReference type="KEGG" id="mhd:Marky_0417"/>
<dbReference type="HOGENOM" id="CLU_1254692_0_0_0"/>
<dbReference type="Gene3D" id="3.30.465.10">
    <property type="match status" value="1"/>
</dbReference>
<dbReference type="Gene3D" id="3.30.70.2560">
    <property type="match status" value="1"/>
</dbReference>